<keyword evidence="2" id="KW-1185">Reference proteome</keyword>
<name>A0A366DGV8_9HYPH</name>
<dbReference type="Proteomes" id="UP000252893">
    <property type="component" value="Unassembled WGS sequence"/>
</dbReference>
<protein>
    <submittedName>
        <fullName evidence="1">Uncharacterized protein</fullName>
    </submittedName>
</protein>
<sequence length="64" mass="7371">MAWVRFTQDFDFRVRHGVTKAYKAGMKLSVTTRCAREAIELKRAERIKTPSKSELEAMVGHDSQ</sequence>
<proteinExistence type="predicted"/>
<evidence type="ECO:0000313" key="1">
    <source>
        <dbReference type="EMBL" id="RBO89303.1"/>
    </source>
</evidence>
<dbReference type="OrthoDB" id="8101189at2"/>
<gene>
    <name evidence="1" type="ORF">DFR47_11631</name>
</gene>
<comment type="caution">
    <text evidence="1">The sequence shown here is derived from an EMBL/GenBank/DDBJ whole genome shotgun (WGS) entry which is preliminary data.</text>
</comment>
<dbReference type="EMBL" id="QNRH01000016">
    <property type="protein sequence ID" value="RBO89303.1"/>
    <property type="molecule type" value="Genomic_DNA"/>
</dbReference>
<organism evidence="1 2">
    <name type="scientific">Pseudochrobactrum asaccharolyticum</name>
    <dbReference type="NCBI Taxonomy" id="354351"/>
    <lineage>
        <taxon>Bacteria</taxon>
        <taxon>Pseudomonadati</taxon>
        <taxon>Pseudomonadota</taxon>
        <taxon>Alphaproteobacteria</taxon>
        <taxon>Hyphomicrobiales</taxon>
        <taxon>Brucellaceae</taxon>
        <taxon>Pseudochrobactrum</taxon>
    </lineage>
</organism>
<dbReference type="RefSeq" id="WP_113946411.1">
    <property type="nucleotide sequence ID" value="NZ_JBHEEG010000001.1"/>
</dbReference>
<dbReference type="AlphaFoldDB" id="A0A366DGV8"/>
<reference evidence="1 2" key="1">
    <citation type="submission" date="2018-06" db="EMBL/GenBank/DDBJ databases">
        <title>Genomic Encyclopedia of Type Strains, Phase IV (KMG-IV): sequencing the most valuable type-strain genomes for metagenomic binning, comparative biology and taxonomic classification.</title>
        <authorList>
            <person name="Goeker M."/>
        </authorList>
    </citation>
    <scope>NUCLEOTIDE SEQUENCE [LARGE SCALE GENOMIC DNA]</scope>
    <source>
        <strain evidence="1 2">DSM 25619</strain>
    </source>
</reference>
<evidence type="ECO:0000313" key="2">
    <source>
        <dbReference type="Proteomes" id="UP000252893"/>
    </source>
</evidence>
<accession>A0A366DGV8</accession>